<evidence type="ECO:0000256" key="6">
    <source>
        <dbReference type="ARBA" id="ARBA00022807"/>
    </source>
</evidence>
<comment type="function">
    <text evidence="7">Recognizes and hydrolyzes the peptide bond at the C-terminal Gly of ubiquitin. Involved in the processing of poly-ubiquitin precursors as well as that of ubiquitinated proteins.</text>
</comment>
<evidence type="ECO:0000256" key="2">
    <source>
        <dbReference type="ARBA" id="ARBA00009085"/>
    </source>
</evidence>
<evidence type="ECO:0000256" key="1">
    <source>
        <dbReference type="ARBA" id="ARBA00000707"/>
    </source>
</evidence>
<dbReference type="GO" id="GO:0031647">
    <property type="term" value="P:regulation of protein stability"/>
    <property type="evidence" value="ECO:0000318"/>
    <property type="project" value="GO_Central"/>
</dbReference>
<dbReference type="GO" id="GO:0005634">
    <property type="term" value="C:nucleus"/>
    <property type="evidence" value="ECO:0000318"/>
    <property type="project" value="GO_Central"/>
</dbReference>
<gene>
    <name evidence="10" type="primary">11428939</name>
    <name evidence="9" type="ordered locus">MTR_8g092350</name>
</gene>
<dbReference type="GO" id="GO:0005829">
    <property type="term" value="C:cytosol"/>
    <property type="evidence" value="ECO:0000318"/>
    <property type="project" value="GO_Central"/>
</dbReference>
<keyword evidence="6 7" id="KW-0788">Thiol protease</keyword>
<evidence type="ECO:0000256" key="7">
    <source>
        <dbReference type="RuleBase" id="RU366025"/>
    </source>
</evidence>
<dbReference type="Gene3D" id="3.90.70.10">
    <property type="entry name" value="Cysteine proteinases"/>
    <property type="match status" value="1"/>
</dbReference>
<keyword evidence="4 7" id="KW-0833">Ubl conjugation pathway</keyword>
<protein>
    <recommendedName>
        <fullName evidence="7">Ubiquitin carboxyl-terminal hydrolase</fullName>
        <ecNumber evidence="7">3.4.19.12</ecNumber>
    </recommendedName>
</protein>
<feature type="domain" description="USP" evidence="8">
    <location>
        <begin position="72"/>
        <end position="570"/>
    </location>
</feature>
<dbReference type="InterPro" id="IPR028889">
    <property type="entry name" value="USP"/>
</dbReference>
<comment type="similarity">
    <text evidence="2 7">Belongs to the peptidase C19 family.</text>
</comment>
<dbReference type="Proteomes" id="UP000002051">
    <property type="component" value="Chromosome 8"/>
</dbReference>
<dbReference type="PANTHER" id="PTHR24006:SF888">
    <property type="entry name" value="UBIQUITIN CARBOXYL-TERMINAL HYDROLASE 30"/>
    <property type="match status" value="1"/>
</dbReference>
<evidence type="ECO:0000313" key="10">
    <source>
        <dbReference type="EnsemblPlants" id="AET04627"/>
    </source>
</evidence>
<name>G7LC68_MEDTR</name>
<dbReference type="OrthoDB" id="2248014at2759"/>
<dbReference type="InterPro" id="IPR018200">
    <property type="entry name" value="USP_CS"/>
</dbReference>
<dbReference type="PANTHER" id="PTHR24006">
    <property type="entry name" value="UBIQUITIN CARBOXYL-TERMINAL HYDROLASE"/>
    <property type="match status" value="1"/>
</dbReference>
<sequence length="573" mass="63636">MKKTLSFDTNWTLSSSTRIRVAAVTAIAAIAASVLALKDAKSSKPIRSRFSLASLLPDYNQDNHSDKPIFVPGLRNLGNNCFLNVVLQALASCVCFQSFLDDVIAEYGTDEQLVENMPLVFSLASLLQELSSVSAQKVVLSPRQLMRAMSSYIPNFDLTSQQDAAEAFVHLLGTLKEEVGGCYAPKISSLADTFASNNRILTPIQTEWQSEPERWRRLFLGPFDGILNSGLTCQSCLSQISNKFENFDCLPLSPVLSNRYAIRVGCTLEECLKQFIVAEHIENYNCSHCWHNAAIKYLSLMEGDKVELGNLGRCSDQEFCDCQKTYNLENLPWSNRFSHALKQLSIARCPRILCIQLKRVHMNDFGESFKLQGHISFPLILDVSSFMTTRLGVKIQEEDVVKIQEEDVQSRSNSLPNHSNMHSGIIRMIKSGVLYGGAREQIDADARIEIVSSSTSRQAILINFPCSGSSESIQSNTQSQSIDTVDVSCTSDSQDTCLYQLVSVVEHFGRAGGGHYTVYRCVRPESSDVSGDCINQNSMRWFGVSDSHVDAVSVEEVLSAEASLLFYERIPNN</sequence>
<dbReference type="GO" id="GO:0016579">
    <property type="term" value="P:protein deubiquitination"/>
    <property type="evidence" value="ECO:0007669"/>
    <property type="project" value="InterPro"/>
</dbReference>
<dbReference type="HOGENOM" id="CLU_008279_14_0_1"/>
<reference evidence="9 11" key="2">
    <citation type="journal article" date="2014" name="BMC Genomics">
        <title>An improved genome release (version Mt4.0) for the model legume Medicago truncatula.</title>
        <authorList>
            <person name="Tang H."/>
            <person name="Krishnakumar V."/>
            <person name="Bidwell S."/>
            <person name="Rosen B."/>
            <person name="Chan A."/>
            <person name="Zhou S."/>
            <person name="Gentzbittel L."/>
            <person name="Childs K.L."/>
            <person name="Yandell M."/>
            <person name="Gundlach H."/>
            <person name="Mayer K.F."/>
            <person name="Schwartz D.C."/>
            <person name="Town C.D."/>
        </authorList>
    </citation>
    <scope>GENOME REANNOTATION</scope>
    <source>
        <strain evidence="10 11">cv. Jemalong A17</strain>
    </source>
</reference>
<evidence type="ECO:0000256" key="3">
    <source>
        <dbReference type="ARBA" id="ARBA00022670"/>
    </source>
</evidence>
<dbReference type="SUPFAM" id="SSF54001">
    <property type="entry name" value="Cysteine proteinases"/>
    <property type="match status" value="1"/>
</dbReference>
<dbReference type="InterPro" id="IPR038765">
    <property type="entry name" value="Papain-like_cys_pep_sf"/>
</dbReference>
<dbReference type="EMBL" id="CM001224">
    <property type="protein sequence ID" value="AET04627.2"/>
    <property type="molecule type" value="Genomic_DNA"/>
</dbReference>
<organism evidence="9 11">
    <name type="scientific">Medicago truncatula</name>
    <name type="common">Barrel medic</name>
    <name type="synonym">Medicago tribuloides</name>
    <dbReference type="NCBI Taxonomy" id="3880"/>
    <lineage>
        <taxon>Eukaryota</taxon>
        <taxon>Viridiplantae</taxon>
        <taxon>Streptophyta</taxon>
        <taxon>Embryophyta</taxon>
        <taxon>Tracheophyta</taxon>
        <taxon>Spermatophyta</taxon>
        <taxon>Magnoliopsida</taxon>
        <taxon>eudicotyledons</taxon>
        <taxon>Gunneridae</taxon>
        <taxon>Pentapetalae</taxon>
        <taxon>rosids</taxon>
        <taxon>fabids</taxon>
        <taxon>Fabales</taxon>
        <taxon>Fabaceae</taxon>
        <taxon>Papilionoideae</taxon>
        <taxon>50 kb inversion clade</taxon>
        <taxon>NPAAA clade</taxon>
        <taxon>Hologalegina</taxon>
        <taxon>IRL clade</taxon>
        <taxon>Trifolieae</taxon>
        <taxon>Medicago</taxon>
    </lineage>
</organism>
<dbReference type="Pfam" id="PF00443">
    <property type="entry name" value="UCH"/>
    <property type="match status" value="1"/>
</dbReference>
<dbReference type="EC" id="3.4.19.12" evidence="7"/>
<comment type="catalytic activity">
    <reaction evidence="1 7">
        <text>Thiol-dependent hydrolysis of ester, thioester, amide, peptide and isopeptide bonds formed by the C-terminal Gly of ubiquitin (a 76-residue protein attached to proteins as an intracellular targeting signal).</text>
        <dbReference type="EC" id="3.4.19.12"/>
    </reaction>
</comment>
<dbReference type="eggNOG" id="KOG1868">
    <property type="taxonomic scope" value="Eukaryota"/>
</dbReference>
<keyword evidence="3 7" id="KW-0645">Protease</keyword>
<dbReference type="PROSITE" id="PS00972">
    <property type="entry name" value="USP_1"/>
    <property type="match status" value="1"/>
</dbReference>
<evidence type="ECO:0000313" key="9">
    <source>
        <dbReference type="EMBL" id="AET04627.2"/>
    </source>
</evidence>
<accession>G7LC68</accession>
<dbReference type="InterPro" id="IPR001394">
    <property type="entry name" value="Peptidase_C19_UCH"/>
</dbReference>
<dbReference type="PaxDb" id="3880-AET04628"/>
<proteinExistence type="inferred from homology"/>
<evidence type="ECO:0000259" key="8">
    <source>
        <dbReference type="PROSITE" id="PS50235"/>
    </source>
</evidence>
<keyword evidence="11" id="KW-1185">Reference proteome</keyword>
<dbReference type="KEGG" id="mtr:11428939"/>
<dbReference type="STRING" id="3880.G7LC68"/>
<dbReference type="GO" id="GO:0006508">
    <property type="term" value="P:proteolysis"/>
    <property type="evidence" value="ECO:0007669"/>
    <property type="project" value="UniProtKB-KW"/>
</dbReference>
<dbReference type="PROSITE" id="PS00973">
    <property type="entry name" value="USP_2"/>
    <property type="match status" value="1"/>
</dbReference>
<reference evidence="10" key="3">
    <citation type="submission" date="2015-04" db="UniProtKB">
        <authorList>
            <consortium name="EnsemblPlants"/>
        </authorList>
    </citation>
    <scope>IDENTIFICATION</scope>
    <source>
        <strain evidence="10">cv. Jemalong A17</strain>
    </source>
</reference>
<dbReference type="GO" id="GO:0004843">
    <property type="term" value="F:cysteine-type deubiquitinase activity"/>
    <property type="evidence" value="ECO:0000318"/>
    <property type="project" value="GO_Central"/>
</dbReference>
<dbReference type="InterPro" id="IPR050164">
    <property type="entry name" value="Peptidase_C19"/>
</dbReference>
<evidence type="ECO:0000313" key="11">
    <source>
        <dbReference type="Proteomes" id="UP000002051"/>
    </source>
</evidence>
<keyword evidence="5 7" id="KW-0378">Hydrolase</keyword>
<dbReference type="EnsemblPlants" id="AET04627">
    <property type="protein sequence ID" value="AET04627"/>
    <property type="gene ID" value="MTR_8g092350"/>
</dbReference>
<accession>A0A0C3Y5T4</accession>
<evidence type="ECO:0000256" key="5">
    <source>
        <dbReference type="ARBA" id="ARBA00022801"/>
    </source>
</evidence>
<dbReference type="PROSITE" id="PS50235">
    <property type="entry name" value="USP_3"/>
    <property type="match status" value="1"/>
</dbReference>
<dbReference type="AlphaFoldDB" id="G7LC68"/>
<evidence type="ECO:0000256" key="4">
    <source>
        <dbReference type="ARBA" id="ARBA00022786"/>
    </source>
</evidence>
<reference evidence="9 11" key="1">
    <citation type="journal article" date="2011" name="Nature">
        <title>The Medicago genome provides insight into the evolution of rhizobial symbioses.</title>
        <authorList>
            <person name="Young N.D."/>
            <person name="Debelle F."/>
            <person name="Oldroyd G.E."/>
            <person name="Geurts R."/>
            <person name="Cannon S.B."/>
            <person name="Udvardi M.K."/>
            <person name="Benedito V.A."/>
            <person name="Mayer K.F."/>
            <person name="Gouzy J."/>
            <person name="Schoof H."/>
            <person name="Van de Peer Y."/>
            <person name="Proost S."/>
            <person name="Cook D.R."/>
            <person name="Meyers B.C."/>
            <person name="Spannagl M."/>
            <person name="Cheung F."/>
            <person name="De Mita S."/>
            <person name="Krishnakumar V."/>
            <person name="Gundlach H."/>
            <person name="Zhou S."/>
            <person name="Mudge J."/>
            <person name="Bharti A.K."/>
            <person name="Murray J.D."/>
            <person name="Naoumkina M.A."/>
            <person name="Rosen B."/>
            <person name="Silverstein K.A."/>
            <person name="Tang H."/>
            <person name="Rombauts S."/>
            <person name="Zhao P.X."/>
            <person name="Zhou P."/>
            <person name="Barbe V."/>
            <person name="Bardou P."/>
            <person name="Bechner M."/>
            <person name="Bellec A."/>
            <person name="Berger A."/>
            <person name="Berges H."/>
            <person name="Bidwell S."/>
            <person name="Bisseling T."/>
            <person name="Choisne N."/>
            <person name="Couloux A."/>
            <person name="Denny R."/>
            <person name="Deshpande S."/>
            <person name="Dai X."/>
            <person name="Doyle J.J."/>
            <person name="Dudez A.M."/>
            <person name="Farmer A.D."/>
            <person name="Fouteau S."/>
            <person name="Franken C."/>
            <person name="Gibelin C."/>
            <person name="Gish J."/>
            <person name="Goldstein S."/>
            <person name="Gonzalez A.J."/>
            <person name="Green P.J."/>
            <person name="Hallab A."/>
            <person name="Hartog M."/>
            <person name="Hua A."/>
            <person name="Humphray S.J."/>
            <person name="Jeong D.H."/>
            <person name="Jing Y."/>
            <person name="Jocker A."/>
            <person name="Kenton S.M."/>
            <person name="Kim D.J."/>
            <person name="Klee K."/>
            <person name="Lai H."/>
            <person name="Lang C."/>
            <person name="Lin S."/>
            <person name="Macmil S.L."/>
            <person name="Magdelenat G."/>
            <person name="Matthews L."/>
            <person name="McCorrison J."/>
            <person name="Monaghan E.L."/>
            <person name="Mun J.H."/>
            <person name="Najar F.Z."/>
            <person name="Nicholson C."/>
            <person name="Noirot C."/>
            <person name="O'Bleness M."/>
            <person name="Paule C.R."/>
            <person name="Poulain J."/>
            <person name="Prion F."/>
            <person name="Qin B."/>
            <person name="Qu C."/>
            <person name="Retzel E.F."/>
            <person name="Riddle C."/>
            <person name="Sallet E."/>
            <person name="Samain S."/>
            <person name="Samson N."/>
            <person name="Sanders I."/>
            <person name="Saurat O."/>
            <person name="Scarpelli C."/>
            <person name="Schiex T."/>
            <person name="Segurens B."/>
            <person name="Severin A.J."/>
            <person name="Sherrier D.J."/>
            <person name="Shi R."/>
            <person name="Sims S."/>
            <person name="Singer S.R."/>
            <person name="Sinharoy S."/>
            <person name="Sterck L."/>
            <person name="Viollet A."/>
            <person name="Wang B.B."/>
            <person name="Wang K."/>
            <person name="Wang M."/>
            <person name="Wang X."/>
            <person name="Warfsmann J."/>
            <person name="Weissenbach J."/>
            <person name="White D.D."/>
            <person name="White J.D."/>
            <person name="Wiley G.B."/>
            <person name="Wincker P."/>
            <person name="Xing Y."/>
            <person name="Yang L."/>
            <person name="Yao Z."/>
            <person name="Ying F."/>
            <person name="Zhai J."/>
            <person name="Zhou L."/>
            <person name="Zuber A."/>
            <person name="Denarie J."/>
            <person name="Dixon R.A."/>
            <person name="May G.D."/>
            <person name="Schwartz D.C."/>
            <person name="Rogers J."/>
            <person name="Quetier F."/>
            <person name="Town C.D."/>
            <person name="Roe B.A."/>
        </authorList>
    </citation>
    <scope>NUCLEOTIDE SEQUENCE [LARGE SCALE GENOMIC DNA]</scope>
    <source>
        <strain evidence="9">A17</strain>
        <strain evidence="10 11">cv. Jemalong A17</strain>
    </source>
</reference>